<organism evidence="1 2">
    <name type="scientific">Vibrio phage Vp_R1</name>
    <dbReference type="NCBI Taxonomy" id="2059867"/>
    <lineage>
        <taxon>Viruses</taxon>
        <taxon>Duplodnaviria</taxon>
        <taxon>Heunggongvirae</taxon>
        <taxon>Uroviricota</taxon>
        <taxon>Caudoviricetes</taxon>
        <taxon>Grimontviridae</taxon>
        <taxon>Dalianvirus</taxon>
        <taxon>Dalianvirus R1</taxon>
    </lineage>
</organism>
<sequence>MNINKALAEALAEAHRVRSTHGYEHAYHSLKGAISSLEALTNKED</sequence>
<keyword evidence="2" id="KW-1185">Reference proteome</keyword>
<protein>
    <submittedName>
        <fullName evidence="1">Uncharacterized protein</fullName>
    </submittedName>
</protein>
<gene>
    <name evidence="1" type="ORF">VPR_030</name>
</gene>
<dbReference type="Proteomes" id="UP000240283">
    <property type="component" value="Segment"/>
</dbReference>
<dbReference type="EMBL" id="MG603697">
    <property type="protein sequence ID" value="AUG88394.1"/>
    <property type="molecule type" value="Genomic_DNA"/>
</dbReference>
<proteinExistence type="predicted"/>
<evidence type="ECO:0000313" key="1">
    <source>
        <dbReference type="EMBL" id="AUG88394.1"/>
    </source>
</evidence>
<reference evidence="1 2" key="1">
    <citation type="submission" date="2017-12" db="EMBL/GenBank/DDBJ databases">
        <title>Genomic analysis of a novel phage Vp_R1 lytic to Vibrio parahaemolyticus.</title>
        <authorList>
            <person name="Ren H."/>
            <person name="Li Z."/>
        </authorList>
    </citation>
    <scope>NUCLEOTIDE SEQUENCE [LARGE SCALE GENOMIC DNA]</scope>
</reference>
<evidence type="ECO:0000313" key="2">
    <source>
        <dbReference type="Proteomes" id="UP000240283"/>
    </source>
</evidence>
<accession>A0A2H5BPY7</accession>
<name>A0A2H5BPY7_9CAUD</name>